<evidence type="ECO:0000256" key="1">
    <source>
        <dbReference type="SAM" id="MobiDB-lite"/>
    </source>
</evidence>
<dbReference type="Proteomes" id="UP000776164">
    <property type="component" value="Unassembled WGS sequence"/>
</dbReference>
<feature type="region of interest" description="Disordered" evidence="1">
    <location>
        <begin position="1"/>
        <end position="67"/>
    </location>
</feature>
<feature type="transmembrane region" description="Helical" evidence="2">
    <location>
        <begin position="72"/>
        <end position="92"/>
    </location>
</feature>
<evidence type="ECO:0000256" key="2">
    <source>
        <dbReference type="SAM" id="Phobius"/>
    </source>
</evidence>
<evidence type="ECO:0000313" key="3">
    <source>
        <dbReference type="EMBL" id="MBM7471272.1"/>
    </source>
</evidence>
<dbReference type="RefSeq" id="WP_205107138.1">
    <property type="nucleotide sequence ID" value="NZ_BAAAHT010000013.1"/>
</dbReference>
<keyword evidence="2" id="KW-1133">Transmembrane helix</keyword>
<protein>
    <submittedName>
        <fullName evidence="3">Uncharacterized protein</fullName>
    </submittedName>
</protein>
<evidence type="ECO:0000313" key="4">
    <source>
        <dbReference type="Proteomes" id="UP000776164"/>
    </source>
</evidence>
<gene>
    <name evidence="3" type="ORF">JOE66_000906</name>
</gene>
<organism evidence="3 4">
    <name type="scientific">Subtercola frigoramans</name>
    <dbReference type="NCBI Taxonomy" id="120298"/>
    <lineage>
        <taxon>Bacteria</taxon>
        <taxon>Bacillati</taxon>
        <taxon>Actinomycetota</taxon>
        <taxon>Actinomycetes</taxon>
        <taxon>Micrococcales</taxon>
        <taxon>Microbacteriaceae</taxon>
        <taxon>Subtercola</taxon>
    </lineage>
</organism>
<proteinExistence type="predicted"/>
<accession>A0ABS2L2G2</accession>
<sequence>MTEPSTDDSSTDVARAVDFDPGADMPDSGLSNPAAVGTPATNEEPATGYPIEHGEDGDSAAGHPPRHRRRRILQLAGAAVVAAAVIGGFWGWSVAAENRYEAAASSLQSQLTTETSASHAFDARLADVRSLAKRIHSVVDSPTFAAETVAEAGALQQSLTTMDALAAAPESTPPSAAEVAALATPPAGYRPPWQLTTEAEQLEGRARASQQQGSDLVTAAKNTADAETSLNTAESAFFSAAATEADQLIASDPLSNRSLQVALIRLTEQARNPSMSMSHDGAFLASMSDAESQVRASQATHQAELDDPAWAVRREIENYARSLSNGVALEFIWSPEVSGLGANWLSGTTQSFDTDGGYAIINLNYTVETAWYDGRDARALVAHEVGHSQVYRCAPLFNSPEIKGQQEVWATAWSISQGFDIPGSGIEAYGRPSDAQVAVAAQCR</sequence>
<dbReference type="EMBL" id="JAFBBU010000001">
    <property type="protein sequence ID" value="MBM7471272.1"/>
    <property type="molecule type" value="Genomic_DNA"/>
</dbReference>
<comment type="caution">
    <text evidence="3">The sequence shown here is derived from an EMBL/GenBank/DDBJ whole genome shotgun (WGS) entry which is preliminary data.</text>
</comment>
<keyword evidence="2" id="KW-0472">Membrane</keyword>
<keyword evidence="4" id="KW-1185">Reference proteome</keyword>
<reference evidence="3 4" key="1">
    <citation type="submission" date="2021-01" db="EMBL/GenBank/DDBJ databases">
        <title>Sequencing the genomes of 1000 actinobacteria strains.</title>
        <authorList>
            <person name="Klenk H.-P."/>
        </authorList>
    </citation>
    <scope>NUCLEOTIDE SEQUENCE [LARGE SCALE GENOMIC DNA]</scope>
    <source>
        <strain evidence="3 4">DSM 13057</strain>
    </source>
</reference>
<feature type="compositionally biased region" description="Acidic residues" evidence="1">
    <location>
        <begin position="1"/>
        <end position="10"/>
    </location>
</feature>
<name>A0ABS2L2G2_9MICO</name>
<keyword evidence="2" id="KW-0812">Transmembrane</keyword>